<dbReference type="Proteomes" id="UP000265703">
    <property type="component" value="Unassembled WGS sequence"/>
</dbReference>
<organism evidence="1 2">
    <name type="scientific">Glomus cerebriforme</name>
    <dbReference type="NCBI Taxonomy" id="658196"/>
    <lineage>
        <taxon>Eukaryota</taxon>
        <taxon>Fungi</taxon>
        <taxon>Fungi incertae sedis</taxon>
        <taxon>Mucoromycota</taxon>
        <taxon>Glomeromycotina</taxon>
        <taxon>Glomeromycetes</taxon>
        <taxon>Glomerales</taxon>
        <taxon>Glomeraceae</taxon>
        <taxon>Glomus</taxon>
    </lineage>
</organism>
<gene>
    <name evidence="1" type="ORF">C1645_883066</name>
</gene>
<comment type="caution">
    <text evidence="1">The sequence shown here is derived from an EMBL/GenBank/DDBJ whole genome shotgun (WGS) entry which is preliminary data.</text>
</comment>
<reference evidence="1 2" key="1">
    <citation type="submission" date="2018-06" db="EMBL/GenBank/DDBJ databases">
        <title>Comparative genomics reveals the genomic features of Rhizophagus irregularis, R. cerebriforme, R. diaphanum and Gigaspora rosea, and their symbiotic lifestyle signature.</title>
        <authorList>
            <person name="Morin E."/>
            <person name="San Clemente H."/>
            <person name="Chen E.C.H."/>
            <person name="De La Providencia I."/>
            <person name="Hainaut M."/>
            <person name="Kuo A."/>
            <person name="Kohler A."/>
            <person name="Murat C."/>
            <person name="Tang N."/>
            <person name="Roy S."/>
            <person name="Loubradou J."/>
            <person name="Henrissat B."/>
            <person name="Grigoriev I.V."/>
            <person name="Corradi N."/>
            <person name="Roux C."/>
            <person name="Martin F.M."/>
        </authorList>
    </citation>
    <scope>NUCLEOTIDE SEQUENCE [LARGE SCALE GENOMIC DNA]</scope>
    <source>
        <strain evidence="1 2">DAOM 227022</strain>
    </source>
</reference>
<proteinExistence type="predicted"/>
<keyword evidence="2" id="KW-1185">Reference proteome</keyword>
<sequence length="92" mass="10787">MSNDTKSKNAIDYIDWLEKLIANEYFNYYEYSEFENLETIGKGQKFILLSKVGLNERKLLLCCNAIVIDLLSVDLDDDSEFYAQKNERNMNT</sequence>
<dbReference type="EMBL" id="QKYT01002335">
    <property type="protein sequence ID" value="RIA78689.1"/>
    <property type="molecule type" value="Genomic_DNA"/>
</dbReference>
<dbReference type="AlphaFoldDB" id="A0A397S1V7"/>
<name>A0A397S1V7_9GLOM</name>
<evidence type="ECO:0000313" key="2">
    <source>
        <dbReference type="Proteomes" id="UP000265703"/>
    </source>
</evidence>
<evidence type="ECO:0000313" key="1">
    <source>
        <dbReference type="EMBL" id="RIA78689.1"/>
    </source>
</evidence>
<protein>
    <submittedName>
        <fullName evidence="1">Uncharacterized protein</fullName>
    </submittedName>
</protein>
<accession>A0A397S1V7</accession>